<dbReference type="GO" id="GO:0003682">
    <property type="term" value="F:chromatin binding"/>
    <property type="evidence" value="ECO:0007669"/>
    <property type="project" value="TreeGrafter"/>
</dbReference>
<evidence type="ECO:0000256" key="7">
    <source>
        <dbReference type="ARBA" id="ARBA00023306"/>
    </source>
</evidence>
<feature type="domain" description="Checkpoint protein RAD24-like helical bundle" evidence="9">
    <location>
        <begin position="325"/>
        <end position="433"/>
    </location>
</feature>
<dbReference type="Pfam" id="PF03215">
    <property type="entry name" value="Rad17"/>
    <property type="match status" value="1"/>
</dbReference>
<evidence type="ECO:0000256" key="6">
    <source>
        <dbReference type="ARBA" id="ARBA00023242"/>
    </source>
</evidence>
<dbReference type="GO" id="GO:0005634">
    <property type="term" value="C:nucleus"/>
    <property type="evidence" value="ECO:0007669"/>
    <property type="project" value="UniProtKB-SubCell"/>
</dbReference>
<evidence type="ECO:0000313" key="11">
    <source>
        <dbReference type="Proteomes" id="UP001217754"/>
    </source>
</evidence>
<comment type="similarity">
    <text evidence="2">Belongs to the rad17/RAD24 family.</text>
</comment>
<feature type="region of interest" description="Disordered" evidence="8">
    <location>
        <begin position="346"/>
        <end position="374"/>
    </location>
</feature>
<keyword evidence="7" id="KW-0131">Cell cycle</keyword>
<dbReference type="InterPro" id="IPR057927">
    <property type="entry name" value="RAD24-like_helical"/>
</dbReference>
<dbReference type="PANTHER" id="PTHR12172:SF0">
    <property type="entry name" value="CELL CYCLE CHECKPOINT PROTEIN RAD17"/>
    <property type="match status" value="1"/>
</dbReference>
<evidence type="ECO:0000256" key="2">
    <source>
        <dbReference type="ARBA" id="ARBA00006168"/>
    </source>
</evidence>
<feature type="region of interest" description="Disordered" evidence="8">
    <location>
        <begin position="1"/>
        <end position="53"/>
    </location>
</feature>
<dbReference type="RefSeq" id="XP_060120057.1">
    <property type="nucleotide sequence ID" value="XM_060264074.1"/>
</dbReference>
<accession>A0AAF0EY15</accession>
<dbReference type="GO" id="GO:0033314">
    <property type="term" value="P:mitotic DNA replication checkpoint signaling"/>
    <property type="evidence" value="ECO:0007669"/>
    <property type="project" value="TreeGrafter"/>
</dbReference>
<dbReference type="SUPFAM" id="SSF52540">
    <property type="entry name" value="P-loop containing nucleoside triphosphate hydrolases"/>
    <property type="match status" value="1"/>
</dbReference>
<evidence type="ECO:0000256" key="5">
    <source>
        <dbReference type="ARBA" id="ARBA00022840"/>
    </source>
</evidence>
<feature type="region of interest" description="Disordered" evidence="8">
    <location>
        <begin position="553"/>
        <end position="579"/>
    </location>
</feature>
<feature type="compositionally biased region" description="Basic and acidic residues" evidence="8">
    <location>
        <begin position="37"/>
        <end position="53"/>
    </location>
</feature>
<dbReference type="InterPro" id="IPR004582">
    <property type="entry name" value="Checkpoint_prot_Rad17_Rad24"/>
</dbReference>
<comment type="subcellular location">
    <subcellularLocation>
        <location evidence="1">Nucleus</location>
    </subcellularLocation>
</comment>
<dbReference type="GO" id="GO:0003689">
    <property type="term" value="F:DNA clamp loader activity"/>
    <property type="evidence" value="ECO:0007669"/>
    <property type="project" value="TreeGrafter"/>
</dbReference>
<dbReference type="Pfam" id="PF25812">
    <property type="entry name" value="RAD24_helical"/>
    <property type="match status" value="1"/>
</dbReference>
<evidence type="ECO:0000256" key="3">
    <source>
        <dbReference type="ARBA" id="ARBA00022741"/>
    </source>
</evidence>
<evidence type="ECO:0000256" key="8">
    <source>
        <dbReference type="SAM" id="MobiDB-lite"/>
    </source>
</evidence>
<sequence length="600" mass="65290">MPPRARRPPAAGEPRKLSFTQGVGARLPMAARTAPLSKKEASPAPSPRREDLAVHKRKVADVQAWLSEAFTPPTSKYRRILALTGPSGAGKTTTVRALAAADALDFDVVEWENKDSYYDAGERQSAMDRFAAFVHGAQRYPMLPLAPRNTPQFVPRRRKAILVEDLPNLAHDATRAQFHQVLEQVVQRTSSANVPLILIVSDSVPRAEDEAAAMAGASSTWRARRDAQMDVRAAVPESVRTHASFAEIRFNPLTSRMIQSALSRRAAELGVSRNALAEISSASAGDVRGASNTLALLAAGRARAGAKRKSDDEVPAGFLARTSAMVLFHAIGRVLYNKRAGDPGLEAEIPPKSSGATTTTSWMQPLRDETAPPRPWLADRRESLVEVDELWADLPVDPSTFQLYLYHNYTPFTNELEEAMHFSDALSCAESMPVPPDEPRAAPAAALYGFEIATRGALLALPSPVPRRGQALTKPAFYDMAQRARVCEEQLADMRASLARPDLIGAKSDAANVPLVTLATEILPLLARLEPSESGTPLLRFAEDHQLSEAAHDDLDLPPADPPVMRPRPAQILQGPWRLRTGRATEAAAHFSEDELEELS</sequence>
<keyword evidence="11" id="KW-1185">Reference proteome</keyword>
<keyword evidence="5" id="KW-0067">ATP-binding</keyword>
<dbReference type="InterPro" id="IPR027417">
    <property type="entry name" value="P-loop_NTPase"/>
</dbReference>
<organism evidence="10 11">
    <name type="scientific">Malassezia japonica</name>
    <dbReference type="NCBI Taxonomy" id="223818"/>
    <lineage>
        <taxon>Eukaryota</taxon>
        <taxon>Fungi</taxon>
        <taxon>Dikarya</taxon>
        <taxon>Basidiomycota</taxon>
        <taxon>Ustilaginomycotina</taxon>
        <taxon>Malasseziomycetes</taxon>
        <taxon>Malasseziales</taxon>
        <taxon>Malasseziaceae</taxon>
        <taxon>Malassezia</taxon>
    </lineage>
</organism>
<keyword evidence="4" id="KW-0227">DNA damage</keyword>
<dbReference type="GO" id="GO:0000077">
    <property type="term" value="P:DNA damage checkpoint signaling"/>
    <property type="evidence" value="ECO:0007669"/>
    <property type="project" value="TreeGrafter"/>
</dbReference>
<keyword evidence="3" id="KW-0547">Nucleotide-binding</keyword>
<evidence type="ECO:0000259" key="9">
    <source>
        <dbReference type="Pfam" id="PF25812"/>
    </source>
</evidence>
<feature type="compositionally biased region" description="Polar residues" evidence="8">
    <location>
        <begin position="354"/>
        <end position="363"/>
    </location>
</feature>
<evidence type="ECO:0000256" key="4">
    <source>
        <dbReference type="ARBA" id="ARBA00022763"/>
    </source>
</evidence>
<protein>
    <submittedName>
        <fullName evidence="10">RFC checkpoint protein Rad17</fullName>
    </submittedName>
</protein>
<dbReference type="Gene3D" id="3.40.50.300">
    <property type="entry name" value="P-loop containing nucleotide triphosphate hydrolases"/>
    <property type="match status" value="1"/>
</dbReference>
<evidence type="ECO:0000313" key="10">
    <source>
        <dbReference type="EMBL" id="WFD37160.1"/>
    </source>
</evidence>
<dbReference type="EMBL" id="CP119958">
    <property type="protein sequence ID" value="WFD37160.1"/>
    <property type="molecule type" value="Genomic_DNA"/>
</dbReference>
<dbReference type="Proteomes" id="UP001217754">
    <property type="component" value="Chromosome 1"/>
</dbReference>
<dbReference type="GeneID" id="85223751"/>
<reference evidence="10" key="1">
    <citation type="submission" date="2023-03" db="EMBL/GenBank/DDBJ databases">
        <title>Mating type loci evolution in Malassezia.</title>
        <authorList>
            <person name="Coelho M.A."/>
        </authorList>
    </citation>
    <scope>NUCLEOTIDE SEQUENCE</scope>
    <source>
        <strain evidence="10">CBS 9431</strain>
    </source>
</reference>
<dbReference type="AlphaFoldDB" id="A0AAF0EY15"/>
<keyword evidence="6" id="KW-0539">Nucleus</keyword>
<dbReference type="PANTHER" id="PTHR12172">
    <property type="entry name" value="CELL CYCLE CHECKPOINT PROTEIN RAD17"/>
    <property type="match status" value="1"/>
</dbReference>
<name>A0AAF0EY15_9BASI</name>
<proteinExistence type="inferred from homology"/>
<dbReference type="GO" id="GO:0005524">
    <property type="term" value="F:ATP binding"/>
    <property type="evidence" value="ECO:0007669"/>
    <property type="project" value="UniProtKB-KW"/>
</dbReference>
<gene>
    <name evidence="10" type="primary">rad17</name>
    <name evidence="10" type="ORF">MJAP1_000102</name>
</gene>
<dbReference type="GO" id="GO:0006281">
    <property type="term" value="P:DNA repair"/>
    <property type="evidence" value="ECO:0007669"/>
    <property type="project" value="InterPro"/>
</dbReference>
<evidence type="ECO:0000256" key="1">
    <source>
        <dbReference type="ARBA" id="ARBA00004123"/>
    </source>
</evidence>